<keyword evidence="3" id="KW-0813">Transport</keyword>
<dbReference type="FunFam" id="2.40.160.120:FF:000001">
    <property type="entry name" value="Oxysterol-binding protein"/>
    <property type="match status" value="1"/>
</dbReference>
<comment type="function">
    <text evidence="1">May be involved in the transport of sterols.</text>
</comment>
<evidence type="ECO:0000256" key="7">
    <source>
        <dbReference type="RuleBase" id="RU003844"/>
    </source>
</evidence>
<dbReference type="OrthoDB" id="1914979at2759"/>
<feature type="compositionally biased region" description="Acidic residues" evidence="9">
    <location>
        <begin position="479"/>
        <end position="493"/>
    </location>
</feature>
<feature type="region of interest" description="Disordered" evidence="9">
    <location>
        <begin position="458"/>
        <end position="494"/>
    </location>
</feature>
<reference evidence="12" key="1">
    <citation type="journal article" date="2016" name="Nat. Commun.">
        <title>The Gonium pectorale genome demonstrates co-option of cell cycle regulation during the evolution of multicellularity.</title>
        <authorList>
            <person name="Hanschen E.R."/>
            <person name="Marriage T.N."/>
            <person name="Ferris P.J."/>
            <person name="Hamaji T."/>
            <person name="Toyoda A."/>
            <person name="Fujiyama A."/>
            <person name="Neme R."/>
            <person name="Noguchi H."/>
            <person name="Minakuchi Y."/>
            <person name="Suzuki M."/>
            <person name="Kawai-Toyooka H."/>
            <person name="Smith D.R."/>
            <person name="Sparks H."/>
            <person name="Anderson J."/>
            <person name="Bakaric R."/>
            <person name="Luria V."/>
            <person name="Karger A."/>
            <person name="Kirschner M.W."/>
            <person name="Durand P.M."/>
            <person name="Michod R.E."/>
            <person name="Nozaki H."/>
            <person name="Olson B.J."/>
        </authorList>
    </citation>
    <scope>NUCLEOTIDE SEQUENCE [LARGE SCALE GENOMIC DNA]</scope>
    <source>
        <strain evidence="12">NIES-2863</strain>
    </source>
</reference>
<dbReference type="PROSITE" id="PS50003">
    <property type="entry name" value="PH_DOMAIN"/>
    <property type="match status" value="1"/>
</dbReference>
<dbReference type="PROSITE" id="PS01013">
    <property type="entry name" value="OSBP"/>
    <property type="match status" value="1"/>
</dbReference>
<dbReference type="AlphaFoldDB" id="A0A150GRU5"/>
<evidence type="ECO:0000256" key="5">
    <source>
        <dbReference type="ARBA" id="ARBA00023055"/>
    </source>
</evidence>
<name>A0A150GRU5_GONPE</name>
<evidence type="ECO:0000313" key="12">
    <source>
        <dbReference type="Proteomes" id="UP000075714"/>
    </source>
</evidence>
<proteinExistence type="inferred from homology"/>
<keyword evidence="4" id="KW-0597">Phosphoprotein</keyword>
<dbReference type="SUPFAM" id="SSF50729">
    <property type="entry name" value="PH domain-like"/>
    <property type="match status" value="1"/>
</dbReference>
<dbReference type="Gene3D" id="2.40.160.120">
    <property type="match status" value="1"/>
</dbReference>
<feature type="region of interest" description="Disordered" evidence="9">
    <location>
        <begin position="521"/>
        <end position="608"/>
    </location>
</feature>
<evidence type="ECO:0000256" key="2">
    <source>
        <dbReference type="ARBA" id="ARBA00008842"/>
    </source>
</evidence>
<dbReference type="EMBL" id="LSYV01000010">
    <property type="protein sequence ID" value="KXZ52586.1"/>
    <property type="molecule type" value="Genomic_DNA"/>
</dbReference>
<dbReference type="STRING" id="33097.A0A150GRU5"/>
<keyword evidence="6" id="KW-0446">Lipid-binding</keyword>
<dbReference type="InterPro" id="IPR001849">
    <property type="entry name" value="PH_domain"/>
</dbReference>
<dbReference type="PANTHER" id="PTHR10972:SF205">
    <property type="entry name" value="OXYSTEROL-BINDING PROTEIN 1"/>
    <property type="match status" value="1"/>
</dbReference>
<feature type="coiled-coil region" evidence="8">
    <location>
        <begin position="338"/>
        <end position="365"/>
    </location>
</feature>
<comment type="caution">
    <text evidence="11">The sequence shown here is derived from an EMBL/GenBank/DDBJ whole genome shotgun (WGS) entry which is preliminary data.</text>
</comment>
<dbReference type="Proteomes" id="UP000075714">
    <property type="component" value="Unassembled WGS sequence"/>
</dbReference>
<dbReference type="SMART" id="SM00233">
    <property type="entry name" value="PH"/>
    <property type="match status" value="1"/>
</dbReference>
<dbReference type="PANTHER" id="PTHR10972">
    <property type="entry name" value="OXYSTEROL-BINDING PROTEIN-RELATED"/>
    <property type="match status" value="1"/>
</dbReference>
<evidence type="ECO:0000256" key="1">
    <source>
        <dbReference type="ARBA" id="ARBA00003361"/>
    </source>
</evidence>
<protein>
    <recommendedName>
        <fullName evidence="10">PH domain-containing protein</fullName>
    </recommendedName>
</protein>
<comment type="similarity">
    <text evidence="2 7">Belongs to the OSBP family.</text>
</comment>
<evidence type="ECO:0000313" key="11">
    <source>
        <dbReference type="EMBL" id="KXZ52586.1"/>
    </source>
</evidence>
<dbReference type="Pfam" id="PF01237">
    <property type="entry name" value="Oxysterol_BP"/>
    <property type="match status" value="1"/>
</dbReference>
<feature type="region of interest" description="Disordered" evidence="9">
    <location>
        <begin position="871"/>
        <end position="892"/>
    </location>
</feature>
<keyword evidence="5" id="KW-0445">Lipid transport</keyword>
<feature type="compositionally biased region" description="Acidic residues" evidence="9">
    <location>
        <begin position="571"/>
        <end position="589"/>
    </location>
</feature>
<dbReference type="GO" id="GO:0005829">
    <property type="term" value="C:cytosol"/>
    <property type="evidence" value="ECO:0007669"/>
    <property type="project" value="TreeGrafter"/>
</dbReference>
<organism evidence="11 12">
    <name type="scientific">Gonium pectorale</name>
    <name type="common">Green alga</name>
    <dbReference type="NCBI Taxonomy" id="33097"/>
    <lineage>
        <taxon>Eukaryota</taxon>
        <taxon>Viridiplantae</taxon>
        <taxon>Chlorophyta</taxon>
        <taxon>core chlorophytes</taxon>
        <taxon>Chlorophyceae</taxon>
        <taxon>CS clade</taxon>
        <taxon>Chlamydomonadales</taxon>
        <taxon>Volvocaceae</taxon>
        <taxon>Gonium</taxon>
    </lineage>
</organism>
<dbReference type="GO" id="GO:0120009">
    <property type="term" value="P:intermembrane lipid transfer"/>
    <property type="evidence" value="ECO:0007669"/>
    <property type="project" value="UniProtKB-ARBA"/>
</dbReference>
<gene>
    <name evidence="11" type="ORF">GPECTOR_9g631</name>
</gene>
<keyword evidence="8" id="KW-0175">Coiled coil</keyword>
<evidence type="ECO:0000256" key="4">
    <source>
        <dbReference type="ARBA" id="ARBA00022553"/>
    </source>
</evidence>
<evidence type="ECO:0000256" key="3">
    <source>
        <dbReference type="ARBA" id="ARBA00022448"/>
    </source>
</evidence>
<keyword evidence="12" id="KW-1185">Reference proteome</keyword>
<dbReference type="InterPro" id="IPR011993">
    <property type="entry name" value="PH-like_dom_sf"/>
</dbReference>
<dbReference type="CDD" id="cd00821">
    <property type="entry name" value="PH"/>
    <property type="match status" value="1"/>
</dbReference>
<dbReference type="GO" id="GO:0032934">
    <property type="term" value="F:sterol binding"/>
    <property type="evidence" value="ECO:0007669"/>
    <property type="project" value="TreeGrafter"/>
</dbReference>
<dbReference type="InterPro" id="IPR037239">
    <property type="entry name" value="OSBP_sf"/>
</dbReference>
<evidence type="ECO:0000256" key="9">
    <source>
        <dbReference type="SAM" id="MobiDB-lite"/>
    </source>
</evidence>
<accession>A0A150GRU5</accession>
<sequence length="892" mass="94054">MPPASYMWLWLGNFKRWGRRYFVASEAPGVLLIYKRSNMQGKVWSTSLMGATVVQDESNPRQIQLITPAGTIFLRVLRPEERKPWVACLNESIAAYRKHKEVVERVAAEGGEATAGVASALPTVGGAAAAVEHDADQRRRIRQRTADRMAELAPLVGEVERHLGVLGSQLAGMTAGLGQLGQQPLLPLTSHAALSNALSVRATRPPAVSATNLAADYVAGSTAAASPRDSPSAPSYGAVALETAAAAASGGVSPAATPPGRLSLAGRRGELNVGPAAAANGGEREGGECGALERPVSLGLIARSRSRGRAAPGQVLAPQAPNLVSAVGALVDAVRATLHNEAVRITNLEAENAALNKALDILRSSTHRAGGRSRGVSGPGLGLGGGGYPVGPASGGQKRASGSIPAAAVASAAGDGGSEAGSACTADEDAFDVVEAFDEGVDYSILDDDNPHVHRMGGVVADDDEAPYAQHGSYPGAGTEEEDDDEEAEEEEAALAQRAEVLNALEVVRQVEYIAAAGGHGPLLAADAPPPPDAEEEEEEDRRRGKGGKGGRAASRPGAGERRTSGKGEELETDATLEEEDEDDEDDSETAVAAAPSPRRPYEGRCRLPAPKPLGRGFSIWGILKQAIGGDLTRITMPATINEPLSMTQRLAEPLANRSLLERAACCPDPLERLMLVSVWLLAGHNSQPLRDNKPFNPLLGETFEWQAYDGSARYISEQVSHHPPVSCFVADGGGPQGYELYGEVETKTKFWGKAIDCILAGHMSVRLKAFDEEYRLNLGSLVINDIILGRFWVDCSCDLKIRNQRTGDTARLIIKPCRGYAYLDERGAAEGCVRDATGKEVWRISGSVQGSLYAALTPEAAAARGASTAPQLVWSPEPDLPNPHEQYFMTQ</sequence>
<feature type="compositionally biased region" description="Basic and acidic residues" evidence="9">
    <location>
        <begin position="559"/>
        <end position="570"/>
    </location>
</feature>
<dbReference type="SUPFAM" id="SSF144000">
    <property type="entry name" value="Oxysterol-binding protein-like"/>
    <property type="match status" value="1"/>
</dbReference>
<feature type="domain" description="PH" evidence="10">
    <location>
        <begin position="1"/>
        <end position="94"/>
    </location>
</feature>
<dbReference type="InterPro" id="IPR018494">
    <property type="entry name" value="Oxysterol-bd_CS"/>
</dbReference>
<evidence type="ECO:0000256" key="8">
    <source>
        <dbReference type="SAM" id="Coils"/>
    </source>
</evidence>
<dbReference type="Gene3D" id="2.30.29.30">
    <property type="entry name" value="Pleckstrin-homology domain (PH domain)/Phosphotyrosine-binding domain (PTB)"/>
    <property type="match status" value="1"/>
</dbReference>
<dbReference type="InterPro" id="IPR000648">
    <property type="entry name" value="Oxysterol-bd"/>
</dbReference>
<dbReference type="GO" id="GO:0016020">
    <property type="term" value="C:membrane"/>
    <property type="evidence" value="ECO:0007669"/>
    <property type="project" value="TreeGrafter"/>
</dbReference>
<evidence type="ECO:0000259" key="10">
    <source>
        <dbReference type="PROSITE" id="PS50003"/>
    </source>
</evidence>
<evidence type="ECO:0000256" key="6">
    <source>
        <dbReference type="ARBA" id="ARBA00023121"/>
    </source>
</evidence>